<dbReference type="InterPro" id="IPR000073">
    <property type="entry name" value="AB_hydrolase_1"/>
</dbReference>
<organism evidence="2 3">
    <name type="scientific">Actinomadura sediminis</name>
    <dbReference type="NCBI Taxonomy" id="1038904"/>
    <lineage>
        <taxon>Bacteria</taxon>
        <taxon>Bacillati</taxon>
        <taxon>Actinomycetota</taxon>
        <taxon>Actinomycetes</taxon>
        <taxon>Streptosporangiales</taxon>
        <taxon>Thermomonosporaceae</taxon>
        <taxon>Actinomadura</taxon>
    </lineage>
</organism>
<dbReference type="PANTHER" id="PTHR43194:SF5">
    <property type="entry name" value="PIMELOYL-[ACYL-CARRIER PROTEIN] METHYL ESTER ESTERASE"/>
    <property type="match status" value="1"/>
</dbReference>
<comment type="caution">
    <text evidence="2">The sequence shown here is derived from an EMBL/GenBank/DDBJ whole genome shotgun (WGS) entry which is preliminary data.</text>
</comment>
<sequence>MESRTRRRVGIAGAVAGAAAGAGAAAVGLRHLAVGRKRLRPDPDAGEQFGELRGRELVVAGDDGLALHVEVEGPDDADLTVVFCHGFALNQDSWHYQRRDLRGRVRMVFWDQRSHGRSGRSVPTRATIDRTGADLEAVLAATVGPDDPVVLVGHSMGGMTIMALAERRPELFARQVAGVALVNTSCGNMAELTLGLPMVVAKAVRPLAPGALRGLGRRAALVERARGLGADLAFVVTRKVAFADRRVSPSVVAFLDDMIRDTPIDVIAEFYPSLIGHDKSAALDVLAKVPALVLVGGRDKLTPAAHGRSIAAALPDAELVEVEQAGHVLPLEYPGVVTGGLRRLLGRVRPESGDTEEERTA</sequence>
<dbReference type="Gene3D" id="3.40.50.1820">
    <property type="entry name" value="alpha/beta hydrolase"/>
    <property type="match status" value="1"/>
</dbReference>
<dbReference type="EMBL" id="JBHTJA010000024">
    <property type="protein sequence ID" value="MFD0901704.1"/>
    <property type="molecule type" value="Genomic_DNA"/>
</dbReference>
<dbReference type="RefSeq" id="WP_378298912.1">
    <property type="nucleotide sequence ID" value="NZ_JBHTJA010000024.1"/>
</dbReference>
<protein>
    <submittedName>
        <fullName evidence="2">Alpha/beta fold hydrolase</fullName>
    </submittedName>
</protein>
<dbReference type="GO" id="GO:0016787">
    <property type="term" value="F:hydrolase activity"/>
    <property type="evidence" value="ECO:0007669"/>
    <property type="project" value="UniProtKB-KW"/>
</dbReference>
<name>A0ABW3EQB7_9ACTN</name>
<dbReference type="SUPFAM" id="SSF53474">
    <property type="entry name" value="alpha/beta-Hydrolases"/>
    <property type="match status" value="1"/>
</dbReference>
<gene>
    <name evidence="2" type="ORF">ACFQ11_14990</name>
</gene>
<feature type="domain" description="AB hydrolase-1" evidence="1">
    <location>
        <begin position="81"/>
        <end position="336"/>
    </location>
</feature>
<dbReference type="Proteomes" id="UP001596972">
    <property type="component" value="Unassembled WGS sequence"/>
</dbReference>
<evidence type="ECO:0000313" key="3">
    <source>
        <dbReference type="Proteomes" id="UP001596972"/>
    </source>
</evidence>
<accession>A0ABW3EQB7</accession>
<dbReference type="PANTHER" id="PTHR43194">
    <property type="entry name" value="HYDROLASE ALPHA/BETA FOLD FAMILY"/>
    <property type="match status" value="1"/>
</dbReference>
<dbReference type="InterPro" id="IPR050228">
    <property type="entry name" value="Carboxylesterase_BioH"/>
</dbReference>
<reference evidence="3" key="1">
    <citation type="journal article" date="2019" name="Int. J. Syst. Evol. Microbiol.">
        <title>The Global Catalogue of Microorganisms (GCM) 10K type strain sequencing project: providing services to taxonomists for standard genome sequencing and annotation.</title>
        <authorList>
            <consortium name="The Broad Institute Genomics Platform"/>
            <consortium name="The Broad Institute Genome Sequencing Center for Infectious Disease"/>
            <person name="Wu L."/>
            <person name="Ma J."/>
        </authorList>
    </citation>
    <scope>NUCLEOTIDE SEQUENCE [LARGE SCALE GENOMIC DNA]</scope>
    <source>
        <strain evidence="3">JCM 31202</strain>
    </source>
</reference>
<evidence type="ECO:0000259" key="1">
    <source>
        <dbReference type="Pfam" id="PF12697"/>
    </source>
</evidence>
<keyword evidence="2" id="KW-0378">Hydrolase</keyword>
<proteinExistence type="predicted"/>
<dbReference type="Pfam" id="PF12697">
    <property type="entry name" value="Abhydrolase_6"/>
    <property type="match status" value="1"/>
</dbReference>
<dbReference type="InterPro" id="IPR029058">
    <property type="entry name" value="AB_hydrolase_fold"/>
</dbReference>
<keyword evidence="3" id="KW-1185">Reference proteome</keyword>
<evidence type="ECO:0000313" key="2">
    <source>
        <dbReference type="EMBL" id="MFD0901704.1"/>
    </source>
</evidence>